<dbReference type="Gene3D" id="2.70.130.10">
    <property type="entry name" value="Mannose-6-phosphate receptor binding domain"/>
    <property type="match status" value="13"/>
</dbReference>
<gene>
    <name evidence="10" type="ORF">FSP39_002183</name>
</gene>
<comment type="caution">
    <text evidence="10">The sequence shown here is derived from an EMBL/GenBank/DDBJ whole genome shotgun (WGS) entry which is preliminary data.</text>
</comment>
<dbReference type="PROSITE" id="PS51914">
    <property type="entry name" value="MRH"/>
    <property type="match status" value="12"/>
</dbReference>
<feature type="domain" description="MRH" evidence="9">
    <location>
        <begin position="424"/>
        <end position="545"/>
    </location>
</feature>
<dbReference type="GO" id="GO:0005537">
    <property type="term" value="F:D-mannose binding"/>
    <property type="evidence" value="ECO:0007669"/>
    <property type="project" value="InterPro"/>
</dbReference>
<proteinExistence type="predicted"/>
<dbReference type="Pfam" id="PF00878">
    <property type="entry name" value="CIMR"/>
    <property type="match status" value="11"/>
</dbReference>
<dbReference type="InterPro" id="IPR000479">
    <property type="entry name" value="CIMR_rpt"/>
</dbReference>
<dbReference type="SUPFAM" id="SSF50911">
    <property type="entry name" value="Mannose 6-phosphate receptor domain"/>
    <property type="match status" value="13"/>
</dbReference>
<evidence type="ECO:0000259" key="9">
    <source>
        <dbReference type="PROSITE" id="PS51914"/>
    </source>
</evidence>
<feature type="domain" description="MRH" evidence="9">
    <location>
        <begin position="1588"/>
        <end position="1843"/>
    </location>
</feature>
<dbReference type="GO" id="GO:0007041">
    <property type="term" value="P:lysosomal transport"/>
    <property type="evidence" value="ECO:0007669"/>
    <property type="project" value="InterPro"/>
</dbReference>
<protein>
    <recommendedName>
        <fullName evidence="9">MRH domain-containing protein</fullName>
    </recommendedName>
</protein>
<dbReference type="GO" id="GO:0038023">
    <property type="term" value="F:signaling receptor activity"/>
    <property type="evidence" value="ECO:0007669"/>
    <property type="project" value="InterPro"/>
</dbReference>
<feature type="domain" description="MRH" evidence="9">
    <location>
        <begin position="553"/>
        <end position="695"/>
    </location>
</feature>
<evidence type="ECO:0000313" key="10">
    <source>
        <dbReference type="EMBL" id="KAK3096662.1"/>
    </source>
</evidence>
<feature type="domain" description="MRH" evidence="9">
    <location>
        <begin position="698"/>
        <end position="844"/>
    </location>
</feature>
<feature type="transmembrane region" description="Helical" evidence="8">
    <location>
        <begin position="1873"/>
        <end position="1893"/>
    </location>
</feature>
<evidence type="ECO:0000256" key="7">
    <source>
        <dbReference type="ARBA" id="ARBA00023157"/>
    </source>
</evidence>
<dbReference type="InterPro" id="IPR044865">
    <property type="entry name" value="MRH_dom"/>
</dbReference>
<evidence type="ECO:0000256" key="1">
    <source>
        <dbReference type="ARBA" id="ARBA00004308"/>
    </source>
</evidence>
<keyword evidence="3 8" id="KW-0812">Transmembrane</keyword>
<keyword evidence="2" id="KW-0813">Transport</keyword>
<keyword evidence="4" id="KW-0732">Signal</keyword>
<keyword evidence="5 8" id="KW-1133">Transmembrane helix</keyword>
<dbReference type="EMBL" id="VSWD01000007">
    <property type="protein sequence ID" value="KAK3096662.1"/>
    <property type="molecule type" value="Genomic_DNA"/>
</dbReference>
<evidence type="ECO:0000256" key="8">
    <source>
        <dbReference type="SAM" id="Phobius"/>
    </source>
</evidence>
<dbReference type="GO" id="GO:0005802">
    <property type="term" value="C:trans-Golgi network"/>
    <property type="evidence" value="ECO:0007669"/>
    <property type="project" value="TreeGrafter"/>
</dbReference>
<dbReference type="FunFam" id="2.70.130.10:FF:000005">
    <property type="entry name" value="Insulin-like growth factor 2 receptor"/>
    <property type="match status" value="1"/>
</dbReference>
<sequence>MIGEYRYFLNVCDKLGMSCPYDNSTRFASVCQTKTKNSSDAHVIGRYDQSVLRYVDRELTLTMRGGDKCHSRYPRTTVIQFKCNNTAGNYGKGTPIFYREEHCIYFFDWETKYACLDHPIDQVCRADYKGHRYDLSPLVRTSGKNWQVLDGGTEGKRLRLFYINVCSDILPAGSAKMCKSDSSVCLIDEIGPHSLGRYRTSPTFDPSTNTVQLTYTDGDVCSQNKRKQSIITLICNPGDLDSSPIFLRQSPDECIFEFEWHTAAACVLAKKWGTNCQIMDEELGVNFDLNRLKKATSYYNITYGNFDYNINVCGEIKGSKCDSNGRNTPQPGVCQIKHGGSPSEAYNAGQVNTNVTYFDGIIKLTYKNGDAVENSKPSVSRETQIAFECDRKAGIGSPSFIPNNITGVLEFEWKTEYACPNIPVECSVTANGKQYDLSSLSRKASQGSWTIVDDANPQRKEQLSDIDANLGEVTSGPTVQTEGHLMLQYHTVKPYCNDNGAMKNFTTTINFVCKKGDLTSGPARPLKIGTCAYSFLWETEAACPIEQTETSSVNCEIKDRNSDYTFNLSPLRKNGDTDYYDVDGPNSRKFRLNICGGISSSNCDQIESANSSMCESLKNGSKPAITKYGHEELKYSDDGRVSLTYYGSYDSQGNKNEVVILFLCRQNVQFGVPKFRRLVEHTYNFDFETSLVCRPQPVDCVVEDQKGTMYDLSPLAKAPINWDVLDTRQGHTDLKYYINVCRPINLIAGSTCPGGPVGGCQVSTKGSAYNLGYIQSKPVVSGIGALTLVYTNGDLCHKGKPTQAHRSTRINFFCSKEEHSPTFEEETPTCEYIFNWQTPAACPIQRITGNNCQVTDPIYNYRFDLSSLRKATADYKVPFGEYVYQINVCGPLVNGISDCKGTGACQTKPLDTNFNFNAGKSTSTLVYDAGEITLTYDSGKPCHQNKFNRSTVITFLCDQSKSGKDGPTYINETSDCIYQFEWPTKLACPPFKVEDCSVTNSKGEQFDLTSLASTTNNLEYIDSLAKKKYIFNVCRSLVHKKKQTCPFNAAACIIDLNDHNATTRYHNIGEVNDHQVVYESRLQLHYVNGEPCNAGKEKTSTRIILECDKTAIDTRPSGHFMVGQCEHHFVWASRAACPLGSEGTDTQNSGNCTAQNPATGYKFDLSSLTIKSPWYKLDDREGHSYTLNVCGKVTGTDCTGSDNLAVCQVENQGEKRKFKGGNANSQLHYNDGILFLNYAGGDKCHQGKFERSSIINFICSESAGRGHPEYIAEEDDCTYQFYWYTNLACEEKVKCSIDVNDTYSIDLSPLIKQSGHHMAITTSTSASGVPRGSTFYINVCRPLNPVYGSLCPPGSSACMTVPGQKPQGLGKIHSPPSVDTSGRITLVYDNGSPCKSQSSKNVSTKIIFNCKKGLSQGTPVLEQVTDDCQYVFQWDTSVVCRDDDSSTAGADCVYTDKATHAVYNLTELRAHSSGAHTITRNGLQYIVNVCGSTGYGNKGCEASSICRVNGSTGFGYGKTSNSVFVKTEETLKLIYTDDHGCNGKKSQGIISFRCEKDIYPGEPKALFVGPCETVFEWKTRAVCPSVADQCVMSYNGHEYDLRILSNQMSSWQLKDSSGNSYWINICQGIHNSPNSDKCYPMSSSCIKTSSGEITSLGLITTQTMHMDSDGKTLLVEYTNGSVCSGNNKPARTVIKFICGKTIGGPVFVSRQVVTEKDGMIQDPRSGGAFNLTSIRGSQYNTRDNKFTISLDGDAKGCALNSVICDLENKKSLVTSTDATYHAEDDILEAWYKSDEDCNRDNSKKYKVIIRFQCNEDNESPIYERESMNCVKVFSWDTIAGCSQPMVVIPQPALPVGEATSNHNGGPSNKGKTIATIVSVFLAAILICILLIVFHKKERRDAVVDRLRRLVSRSGYSSLPQSDLEAIGDNEEEDDLLSHITASDLNLRGSIQTDNDEVNILSQDSSRNIQSYHDDSDEELLA</sequence>
<feature type="domain" description="MRH" evidence="9">
    <location>
        <begin position="850"/>
        <end position="990"/>
    </location>
</feature>
<dbReference type="InterPro" id="IPR009011">
    <property type="entry name" value="Man6P_isomerase_rcpt-bd_dom_sf"/>
</dbReference>
<comment type="subcellular location">
    <subcellularLocation>
        <location evidence="1">Endomembrane system</location>
    </subcellularLocation>
</comment>
<evidence type="ECO:0000256" key="4">
    <source>
        <dbReference type="ARBA" id="ARBA00022729"/>
    </source>
</evidence>
<evidence type="ECO:0000313" key="11">
    <source>
        <dbReference type="Proteomes" id="UP001186944"/>
    </source>
</evidence>
<dbReference type="FunFam" id="2.70.130.10:FF:000016">
    <property type="entry name" value="Insulin-like growth factor 2 receptor"/>
    <property type="match status" value="3"/>
</dbReference>
<dbReference type="GO" id="GO:0000139">
    <property type="term" value="C:Golgi membrane"/>
    <property type="evidence" value="ECO:0007669"/>
    <property type="project" value="UniProtKB-SubCell"/>
</dbReference>
<evidence type="ECO:0000256" key="6">
    <source>
        <dbReference type="ARBA" id="ARBA00023136"/>
    </source>
</evidence>
<feature type="domain" description="MRH" evidence="9">
    <location>
        <begin position="122"/>
        <end position="268"/>
    </location>
</feature>
<dbReference type="GO" id="GO:0010008">
    <property type="term" value="C:endosome membrane"/>
    <property type="evidence" value="ECO:0007669"/>
    <property type="project" value="UniProtKB-SubCell"/>
</dbReference>
<dbReference type="SMART" id="SM01404">
    <property type="entry name" value="CIMR"/>
    <property type="match status" value="11"/>
</dbReference>
<evidence type="ECO:0000256" key="2">
    <source>
        <dbReference type="ARBA" id="ARBA00022448"/>
    </source>
</evidence>
<feature type="domain" description="MRH" evidence="9">
    <location>
        <begin position="1"/>
        <end position="117"/>
    </location>
</feature>
<feature type="domain" description="MRH" evidence="9">
    <location>
        <begin position="994"/>
        <end position="1139"/>
    </location>
</feature>
<accession>A0AA88Y2R6</accession>
<organism evidence="10 11">
    <name type="scientific">Pinctada imbricata</name>
    <name type="common">Atlantic pearl-oyster</name>
    <name type="synonym">Pinctada martensii</name>
    <dbReference type="NCBI Taxonomy" id="66713"/>
    <lineage>
        <taxon>Eukaryota</taxon>
        <taxon>Metazoa</taxon>
        <taxon>Spiralia</taxon>
        <taxon>Lophotrochozoa</taxon>
        <taxon>Mollusca</taxon>
        <taxon>Bivalvia</taxon>
        <taxon>Autobranchia</taxon>
        <taxon>Pteriomorphia</taxon>
        <taxon>Pterioida</taxon>
        <taxon>Pterioidea</taxon>
        <taxon>Pteriidae</taxon>
        <taxon>Pinctada</taxon>
    </lineage>
</organism>
<name>A0AA88Y2R6_PINIB</name>
<keyword evidence="6 8" id="KW-0472">Membrane</keyword>
<reference evidence="10" key="1">
    <citation type="submission" date="2019-08" db="EMBL/GenBank/DDBJ databases">
        <title>The improved chromosome-level genome for the pearl oyster Pinctada fucata martensii using PacBio sequencing and Hi-C.</title>
        <authorList>
            <person name="Zheng Z."/>
        </authorList>
    </citation>
    <scope>NUCLEOTIDE SEQUENCE</scope>
    <source>
        <strain evidence="10">ZZ-2019</strain>
        <tissue evidence="10">Adductor muscle</tissue>
    </source>
</reference>
<evidence type="ECO:0000256" key="5">
    <source>
        <dbReference type="ARBA" id="ARBA00022989"/>
    </source>
</evidence>
<dbReference type="Proteomes" id="UP001186944">
    <property type="component" value="Unassembled WGS sequence"/>
</dbReference>
<dbReference type="PANTHER" id="PTHR15071">
    <property type="entry name" value="MANNOSE-6-PHOSPHATE RECEPTOR FAMILY MEMBER"/>
    <property type="match status" value="1"/>
</dbReference>
<feature type="domain" description="MRH" evidence="9">
    <location>
        <begin position="1293"/>
        <end position="1442"/>
    </location>
</feature>
<keyword evidence="11" id="KW-1185">Reference proteome</keyword>
<feature type="domain" description="MRH" evidence="9">
    <location>
        <begin position="1150"/>
        <end position="1291"/>
    </location>
</feature>
<keyword evidence="7" id="KW-1015">Disulfide bond</keyword>
<feature type="domain" description="MRH" evidence="9">
    <location>
        <begin position="274"/>
        <end position="421"/>
    </location>
</feature>
<evidence type="ECO:0000256" key="3">
    <source>
        <dbReference type="ARBA" id="ARBA00022692"/>
    </source>
</evidence>
<feature type="domain" description="MRH" evidence="9">
    <location>
        <begin position="1450"/>
        <end position="1585"/>
    </location>
</feature>
<dbReference type="PANTHER" id="PTHR15071:SF0">
    <property type="entry name" value="MANNOSE 6-PHOSPHATE RECEPTOR-LIKE PROTEIN 1"/>
    <property type="match status" value="1"/>
</dbReference>